<evidence type="ECO:0000256" key="1">
    <source>
        <dbReference type="SAM" id="Coils"/>
    </source>
</evidence>
<dbReference type="VEuPathDB" id="TrichDB:TVAG_254500"/>
<dbReference type="VEuPathDB" id="TrichDB:TVAGG3_0058640"/>
<dbReference type="KEGG" id="tva:5463844"/>
<evidence type="ECO:0000256" key="2">
    <source>
        <dbReference type="SAM" id="MobiDB-lite"/>
    </source>
</evidence>
<dbReference type="RefSeq" id="XP_001579324.1">
    <property type="nucleotide sequence ID" value="XM_001579274.1"/>
</dbReference>
<accession>A2DMW7</accession>
<evidence type="ECO:0000313" key="3">
    <source>
        <dbReference type="EMBL" id="EAY18338.1"/>
    </source>
</evidence>
<dbReference type="InParanoid" id="A2DMW7"/>
<feature type="coiled-coil region" evidence="1">
    <location>
        <begin position="36"/>
        <end position="95"/>
    </location>
</feature>
<keyword evidence="4" id="KW-1185">Reference proteome</keyword>
<reference evidence="3" key="1">
    <citation type="submission" date="2006-10" db="EMBL/GenBank/DDBJ databases">
        <authorList>
            <person name="Amadeo P."/>
            <person name="Zhao Q."/>
            <person name="Wortman J."/>
            <person name="Fraser-Liggett C."/>
            <person name="Carlton J."/>
        </authorList>
    </citation>
    <scope>NUCLEOTIDE SEQUENCE</scope>
    <source>
        <strain evidence="3">G3</strain>
    </source>
</reference>
<gene>
    <name evidence="3" type="ORF">TVAG_254500</name>
</gene>
<organism evidence="3 4">
    <name type="scientific">Trichomonas vaginalis (strain ATCC PRA-98 / G3)</name>
    <dbReference type="NCBI Taxonomy" id="412133"/>
    <lineage>
        <taxon>Eukaryota</taxon>
        <taxon>Metamonada</taxon>
        <taxon>Parabasalia</taxon>
        <taxon>Trichomonadida</taxon>
        <taxon>Trichomonadidae</taxon>
        <taxon>Trichomonas</taxon>
    </lineage>
</organism>
<reference evidence="3" key="2">
    <citation type="journal article" date="2007" name="Science">
        <title>Draft genome sequence of the sexually transmitted pathogen Trichomonas vaginalis.</title>
        <authorList>
            <person name="Carlton J.M."/>
            <person name="Hirt R.P."/>
            <person name="Silva J.C."/>
            <person name="Delcher A.L."/>
            <person name="Schatz M."/>
            <person name="Zhao Q."/>
            <person name="Wortman J.R."/>
            <person name="Bidwell S.L."/>
            <person name="Alsmark U.C.M."/>
            <person name="Besteiro S."/>
            <person name="Sicheritz-Ponten T."/>
            <person name="Noel C.J."/>
            <person name="Dacks J.B."/>
            <person name="Foster P.G."/>
            <person name="Simillion C."/>
            <person name="Van de Peer Y."/>
            <person name="Miranda-Saavedra D."/>
            <person name="Barton G.J."/>
            <person name="Westrop G.D."/>
            <person name="Mueller S."/>
            <person name="Dessi D."/>
            <person name="Fiori P.L."/>
            <person name="Ren Q."/>
            <person name="Paulsen I."/>
            <person name="Zhang H."/>
            <person name="Bastida-Corcuera F.D."/>
            <person name="Simoes-Barbosa A."/>
            <person name="Brown M.T."/>
            <person name="Hayes R.D."/>
            <person name="Mukherjee M."/>
            <person name="Okumura C.Y."/>
            <person name="Schneider R."/>
            <person name="Smith A.J."/>
            <person name="Vanacova S."/>
            <person name="Villalvazo M."/>
            <person name="Haas B.J."/>
            <person name="Pertea M."/>
            <person name="Feldblyum T.V."/>
            <person name="Utterback T.R."/>
            <person name="Shu C.L."/>
            <person name="Osoegawa K."/>
            <person name="de Jong P.J."/>
            <person name="Hrdy I."/>
            <person name="Horvathova L."/>
            <person name="Zubacova Z."/>
            <person name="Dolezal P."/>
            <person name="Malik S.B."/>
            <person name="Logsdon J.M. Jr."/>
            <person name="Henze K."/>
            <person name="Gupta A."/>
            <person name="Wang C.C."/>
            <person name="Dunne R.L."/>
            <person name="Upcroft J.A."/>
            <person name="Upcroft P."/>
            <person name="White O."/>
            <person name="Salzberg S.L."/>
            <person name="Tang P."/>
            <person name="Chiu C.-H."/>
            <person name="Lee Y.-S."/>
            <person name="Embley T.M."/>
            <person name="Coombs G.H."/>
            <person name="Mottram J.C."/>
            <person name="Tachezy J."/>
            <person name="Fraser-Liggett C.M."/>
            <person name="Johnson P.J."/>
        </authorList>
    </citation>
    <scope>NUCLEOTIDE SEQUENCE [LARGE SCALE GENOMIC DNA]</scope>
    <source>
        <strain evidence="3">G3</strain>
    </source>
</reference>
<evidence type="ECO:0000313" key="4">
    <source>
        <dbReference type="Proteomes" id="UP000001542"/>
    </source>
</evidence>
<proteinExistence type="predicted"/>
<protein>
    <submittedName>
        <fullName evidence="3">Uncharacterized protein</fullName>
    </submittedName>
</protein>
<dbReference type="AlphaFoldDB" id="A2DMW7"/>
<dbReference type="SMR" id="A2DMW7"/>
<keyword evidence="1" id="KW-0175">Coiled coil</keyword>
<dbReference type="EMBL" id="DS113220">
    <property type="protein sequence ID" value="EAY18338.1"/>
    <property type="molecule type" value="Genomic_DNA"/>
</dbReference>
<sequence length="162" mass="18511">MTVTPQFTTQSAFGNYRGTPKSPTSMFLYSSTSSQVKAQNDQLLQLKEQYLRLKAQYIQESKDSSAKIMSLERQLRTKQQELEKLERELAQLRSKGGISQKSGSIGAVEKIWNIMNDYREQIKNGALQEPKSSPNIGTPIHINEDDEDEIYTRIQPRAHFAK</sequence>
<dbReference type="Proteomes" id="UP000001542">
    <property type="component" value="Unassembled WGS sequence"/>
</dbReference>
<name>A2DMW7_TRIV3</name>
<feature type="region of interest" description="Disordered" evidence="2">
    <location>
        <begin position="128"/>
        <end position="147"/>
    </location>
</feature>